<gene>
    <name evidence="1" type="ORF">SINV_08574</name>
</gene>
<protein>
    <submittedName>
        <fullName evidence="1">Uncharacterized protein</fullName>
    </submittedName>
</protein>
<name>E9ITP3_SOLIN</name>
<evidence type="ECO:0000313" key="1">
    <source>
        <dbReference type="EMBL" id="EFZ16058.1"/>
    </source>
</evidence>
<dbReference type="AlphaFoldDB" id="E9ITP3"/>
<feature type="non-terminal residue" evidence="1">
    <location>
        <position position="107"/>
    </location>
</feature>
<reference evidence="1" key="1">
    <citation type="journal article" date="2011" name="Proc. Natl. Acad. Sci. U.S.A.">
        <title>The genome of the fire ant Solenopsis invicta.</title>
        <authorList>
            <person name="Wurm Y."/>
            <person name="Wang J."/>
            <person name="Riba-Grognuz O."/>
            <person name="Corona M."/>
            <person name="Nygaard S."/>
            <person name="Hunt B.G."/>
            <person name="Ingram K.K."/>
            <person name="Falquet L."/>
            <person name="Nipitwattanaphon M."/>
            <person name="Gotzek D."/>
            <person name="Dijkstra M.B."/>
            <person name="Oettler J."/>
            <person name="Comtesse F."/>
            <person name="Shih C.J."/>
            <person name="Wu W.J."/>
            <person name="Yang C.C."/>
            <person name="Thomas J."/>
            <person name="Beaudoing E."/>
            <person name="Pradervand S."/>
            <person name="Flegel V."/>
            <person name="Cook E.D."/>
            <person name="Fabbretti R."/>
            <person name="Stockinger H."/>
            <person name="Long L."/>
            <person name="Farmerie W.G."/>
            <person name="Oakey J."/>
            <person name="Boomsma J.J."/>
            <person name="Pamilo P."/>
            <person name="Yi S.V."/>
            <person name="Heinze J."/>
            <person name="Goodisman M.A."/>
            <person name="Farinelli L."/>
            <person name="Harshman K."/>
            <person name="Hulo N."/>
            <person name="Cerutti L."/>
            <person name="Xenarios I."/>
            <person name="Shoemaker D."/>
            <person name="Keller L."/>
        </authorList>
    </citation>
    <scope>NUCLEOTIDE SEQUENCE [LARGE SCALE GENOMIC DNA]</scope>
</reference>
<dbReference type="HOGENOM" id="CLU_2213194_0_0_1"/>
<organism>
    <name type="scientific">Solenopsis invicta</name>
    <name type="common">Red imported fire ant</name>
    <name type="synonym">Solenopsis wagneri</name>
    <dbReference type="NCBI Taxonomy" id="13686"/>
    <lineage>
        <taxon>Eukaryota</taxon>
        <taxon>Metazoa</taxon>
        <taxon>Ecdysozoa</taxon>
        <taxon>Arthropoda</taxon>
        <taxon>Hexapoda</taxon>
        <taxon>Insecta</taxon>
        <taxon>Pterygota</taxon>
        <taxon>Neoptera</taxon>
        <taxon>Endopterygota</taxon>
        <taxon>Hymenoptera</taxon>
        <taxon>Apocrita</taxon>
        <taxon>Aculeata</taxon>
        <taxon>Formicoidea</taxon>
        <taxon>Formicidae</taxon>
        <taxon>Myrmicinae</taxon>
        <taxon>Solenopsis</taxon>
    </lineage>
</organism>
<accession>E9ITP3</accession>
<dbReference type="EMBL" id="GL765625">
    <property type="protein sequence ID" value="EFZ16058.1"/>
    <property type="molecule type" value="Genomic_DNA"/>
</dbReference>
<sequence length="107" mass="12784">MLKKTTILVESCRPVNKCLTYINYILISKQEINVLQHQTLNFICQMVPCGSVIFDCFIHKLRCTYDRKQSHSWWSDQDKNEHKKAVEHAFKLFLCNLCFQIYIILNR</sequence>
<proteinExistence type="predicted"/>